<dbReference type="AlphaFoldDB" id="A0ABD2N0U8"/>
<dbReference type="Proteomes" id="UP001516400">
    <property type="component" value="Unassembled WGS sequence"/>
</dbReference>
<feature type="compositionally biased region" description="Basic residues" evidence="1">
    <location>
        <begin position="96"/>
        <end position="106"/>
    </location>
</feature>
<proteinExistence type="predicted"/>
<accession>A0ABD2N0U8</accession>
<comment type="caution">
    <text evidence="2">The sequence shown here is derived from an EMBL/GenBank/DDBJ whole genome shotgun (WGS) entry which is preliminary data.</text>
</comment>
<reference evidence="2 3" key="1">
    <citation type="journal article" date="2021" name="BMC Biol.">
        <title>Horizontally acquired antibacterial genes associated with adaptive radiation of ladybird beetles.</title>
        <authorList>
            <person name="Li H.S."/>
            <person name="Tang X.F."/>
            <person name="Huang Y.H."/>
            <person name="Xu Z.Y."/>
            <person name="Chen M.L."/>
            <person name="Du X.Y."/>
            <person name="Qiu B.Y."/>
            <person name="Chen P.T."/>
            <person name="Zhang W."/>
            <person name="Slipinski A."/>
            <person name="Escalona H.E."/>
            <person name="Waterhouse R.M."/>
            <person name="Zwick A."/>
            <person name="Pang H."/>
        </authorList>
    </citation>
    <scope>NUCLEOTIDE SEQUENCE [LARGE SCALE GENOMIC DNA]</scope>
    <source>
        <strain evidence="2">SYSU2018</strain>
    </source>
</reference>
<keyword evidence="3" id="KW-1185">Reference proteome</keyword>
<evidence type="ECO:0000313" key="2">
    <source>
        <dbReference type="EMBL" id="KAL3271894.1"/>
    </source>
</evidence>
<feature type="region of interest" description="Disordered" evidence="1">
    <location>
        <begin position="57"/>
        <end position="106"/>
    </location>
</feature>
<evidence type="ECO:0000256" key="1">
    <source>
        <dbReference type="SAM" id="MobiDB-lite"/>
    </source>
</evidence>
<evidence type="ECO:0000313" key="3">
    <source>
        <dbReference type="Proteomes" id="UP001516400"/>
    </source>
</evidence>
<name>A0ABD2N0U8_9CUCU</name>
<gene>
    <name evidence="2" type="ORF">HHI36_022364</name>
</gene>
<sequence>MVARRASFLASASKFEALNRANLQTLQNVNLKKTEISILYHLPLKIDYLMYEDPNDQKNNGQIDINSDKDEDADENTSLIRSSQRNRKSSPERQLKCKSKVKRSKSIGKARSWNFGYHPMKMYIQLQQSFYNQ</sequence>
<dbReference type="EMBL" id="JABFTP020000042">
    <property type="protein sequence ID" value="KAL3271894.1"/>
    <property type="molecule type" value="Genomic_DNA"/>
</dbReference>
<organism evidence="2 3">
    <name type="scientific">Cryptolaemus montrouzieri</name>
    <dbReference type="NCBI Taxonomy" id="559131"/>
    <lineage>
        <taxon>Eukaryota</taxon>
        <taxon>Metazoa</taxon>
        <taxon>Ecdysozoa</taxon>
        <taxon>Arthropoda</taxon>
        <taxon>Hexapoda</taxon>
        <taxon>Insecta</taxon>
        <taxon>Pterygota</taxon>
        <taxon>Neoptera</taxon>
        <taxon>Endopterygota</taxon>
        <taxon>Coleoptera</taxon>
        <taxon>Polyphaga</taxon>
        <taxon>Cucujiformia</taxon>
        <taxon>Coccinelloidea</taxon>
        <taxon>Coccinellidae</taxon>
        <taxon>Scymninae</taxon>
        <taxon>Scymnini</taxon>
        <taxon>Cryptolaemus</taxon>
    </lineage>
</organism>
<protein>
    <submittedName>
        <fullName evidence="2">Uncharacterized protein</fullName>
    </submittedName>
</protein>